<dbReference type="Proteomes" id="UP000036681">
    <property type="component" value="Unplaced"/>
</dbReference>
<keyword evidence="2" id="KW-1185">Reference proteome</keyword>
<evidence type="ECO:0000313" key="2">
    <source>
        <dbReference type="Proteomes" id="UP000036681"/>
    </source>
</evidence>
<name>A0A0M3IBQ0_ASCLU</name>
<accession>A0A0M3IBQ0</accession>
<reference evidence="3" key="1">
    <citation type="submission" date="2017-02" db="UniProtKB">
        <authorList>
            <consortium name="WormBaseParasite"/>
        </authorList>
    </citation>
    <scope>IDENTIFICATION</scope>
</reference>
<evidence type="ECO:0000256" key="1">
    <source>
        <dbReference type="SAM" id="MobiDB-lite"/>
    </source>
</evidence>
<protein>
    <submittedName>
        <fullName evidence="3">Peptidase A2 domain-containing protein</fullName>
    </submittedName>
</protein>
<dbReference type="WBParaSite" id="ALUE_0001518301-mRNA-1">
    <property type="protein sequence ID" value="ALUE_0001518301-mRNA-1"/>
    <property type="gene ID" value="ALUE_0001518301"/>
</dbReference>
<sequence length="133" mass="14965">MQSEPAEQRTSERRPRYQSNGIQSVKTKTDAQQRRKFVTALVDGHSVRLQVDTGSDITFASKASWKRLGSHSLQPVTEKGKRTDDASNNPIRFSEQTTRTLKVNGRTAAGRIFVGYGPFLTHENAIRRFATSR</sequence>
<feature type="region of interest" description="Disordered" evidence="1">
    <location>
        <begin position="1"/>
        <end position="31"/>
    </location>
</feature>
<feature type="compositionally biased region" description="Basic and acidic residues" evidence="1">
    <location>
        <begin position="1"/>
        <end position="15"/>
    </location>
</feature>
<dbReference type="Gene3D" id="2.40.70.10">
    <property type="entry name" value="Acid Proteases"/>
    <property type="match status" value="1"/>
</dbReference>
<feature type="compositionally biased region" description="Polar residues" evidence="1">
    <location>
        <begin position="17"/>
        <end position="26"/>
    </location>
</feature>
<evidence type="ECO:0000313" key="3">
    <source>
        <dbReference type="WBParaSite" id="ALUE_0001518301-mRNA-1"/>
    </source>
</evidence>
<feature type="region of interest" description="Disordered" evidence="1">
    <location>
        <begin position="68"/>
        <end position="92"/>
    </location>
</feature>
<dbReference type="SUPFAM" id="SSF50630">
    <property type="entry name" value="Acid proteases"/>
    <property type="match status" value="1"/>
</dbReference>
<organism evidence="2 3">
    <name type="scientific">Ascaris lumbricoides</name>
    <name type="common">Giant roundworm</name>
    <dbReference type="NCBI Taxonomy" id="6252"/>
    <lineage>
        <taxon>Eukaryota</taxon>
        <taxon>Metazoa</taxon>
        <taxon>Ecdysozoa</taxon>
        <taxon>Nematoda</taxon>
        <taxon>Chromadorea</taxon>
        <taxon>Rhabditida</taxon>
        <taxon>Spirurina</taxon>
        <taxon>Ascaridomorpha</taxon>
        <taxon>Ascaridoidea</taxon>
        <taxon>Ascarididae</taxon>
        <taxon>Ascaris</taxon>
    </lineage>
</organism>
<dbReference type="InterPro" id="IPR021109">
    <property type="entry name" value="Peptidase_aspartic_dom_sf"/>
</dbReference>
<proteinExistence type="predicted"/>
<dbReference type="AlphaFoldDB" id="A0A0M3IBQ0"/>